<proteinExistence type="inferred from homology"/>
<evidence type="ECO:0000256" key="4">
    <source>
        <dbReference type="PIRSR" id="PIRSR000303-1"/>
    </source>
</evidence>
<dbReference type="RefSeq" id="WP_185779196.1">
    <property type="nucleotide sequence ID" value="NZ_JACJUU010000003.1"/>
</dbReference>
<keyword evidence="3 5" id="KW-0560">Oxidoreductase</keyword>
<dbReference type="PANTHER" id="PTHR11592">
    <property type="entry name" value="GLUTATHIONE PEROXIDASE"/>
    <property type="match status" value="1"/>
</dbReference>
<dbReference type="PIRSF" id="PIRSF000303">
    <property type="entry name" value="Glutathion_perox"/>
    <property type="match status" value="1"/>
</dbReference>
<keyword evidence="7" id="KW-1185">Reference proteome</keyword>
<dbReference type="FunFam" id="3.40.30.10:FF:000010">
    <property type="entry name" value="Glutathione peroxidase"/>
    <property type="match status" value="1"/>
</dbReference>
<evidence type="ECO:0000313" key="6">
    <source>
        <dbReference type="EMBL" id="MBC2769469.1"/>
    </source>
</evidence>
<dbReference type="PANTHER" id="PTHR11592:SF78">
    <property type="entry name" value="GLUTATHIONE PEROXIDASE"/>
    <property type="match status" value="1"/>
</dbReference>
<dbReference type="GO" id="GO:0004601">
    <property type="term" value="F:peroxidase activity"/>
    <property type="evidence" value="ECO:0007669"/>
    <property type="project" value="UniProtKB-KW"/>
</dbReference>
<dbReference type="SUPFAM" id="SSF52833">
    <property type="entry name" value="Thioredoxin-like"/>
    <property type="match status" value="1"/>
</dbReference>
<reference evidence="6 7" key="1">
    <citation type="submission" date="2020-08" db="EMBL/GenBank/DDBJ databases">
        <title>Paraeoetvoesia sp. YC-7-48 draft genome sequence.</title>
        <authorList>
            <person name="Yao L."/>
        </authorList>
    </citation>
    <scope>NUCLEOTIDE SEQUENCE [LARGE SCALE GENOMIC DNA]</scope>
    <source>
        <strain evidence="7">YC-7-48</strain>
    </source>
</reference>
<dbReference type="InterPro" id="IPR036249">
    <property type="entry name" value="Thioredoxin-like_sf"/>
</dbReference>
<gene>
    <name evidence="6" type="ORF">GTU67_06000</name>
</gene>
<evidence type="ECO:0000256" key="5">
    <source>
        <dbReference type="RuleBase" id="RU000499"/>
    </source>
</evidence>
<dbReference type="PROSITE" id="PS00763">
    <property type="entry name" value="GLUTATHIONE_PEROXID_2"/>
    <property type="match status" value="1"/>
</dbReference>
<protein>
    <recommendedName>
        <fullName evidence="5">Glutathione peroxidase</fullName>
    </recommendedName>
</protein>
<keyword evidence="2 5" id="KW-0575">Peroxidase</keyword>
<dbReference type="PROSITE" id="PS51355">
    <property type="entry name" value="GLUTATHIONE_PEROXID_3"/>
    <property type="match status" value="1"/>
</dbReference>
<evidence type="ECO:0000256" key="3">
    <source>
        <dbReference type="ARBA" id="ARBA00023002"/>
    </source>
</evidence>
<dbReference type="GO" id="GO:0034599">
    <property type="term" value="P:cellular response to oxidative stress"/>
    <property type="evidence" value="ECO:0007669"/>
    <property type="project" value="TreeGrafter"/>
</dbReference>
<feature type="active site" evidence="4">
    <location>
        <position position="36"/>
    </location>
</feature>
<dbReference type="CDD" id="cd00340">
    <property type="entry name" value="GSH_Peroxidase"/>
    <property type="match status" value="1"/>
</dbReference>
<dbReference type="Pfam" id="PF00255">
    <property type="entry name" value="GSHPx"/>
    <property type="match status" value="1"/>
</dbReference>
<dbReference type="Gene3D" id="3.40.30.10">
    <property type="entry name" value="Glutaredoxin"/>
    <property type="match status" value="1"/>
</dbReference>
<dbReference type="AlphaFoldDB" id="A0A842HL34"/>
<dbReference type="PRINTS" id="PR01011">
    <property type="entry name" value="GLUTPROXDASE"/>
</dbReference>
<dbReference type="InterPro" id="IPR029760">
    <property type="entry name" value="GPX_CS"/>
</dbReference>
<dbReference type="InterPro" id="IPR000889">
    <property type="entry name" value="Glutathione_peroxidase"/>
</dbReference>
<comment type="similarity">
    <text evidence="1 5">Belongs to the glutathione peroxidase family.</text>
</comment>
<evidence type="ECO:0000313" key="7">
    <source>
        <dbReference type="Proteomes" id="UP000545386"/>
    </source>
</evidence>
<comment type="caution">
    <text evidence="6">The sequence shown here is derived from an EMBL/GenBank/DDBJ whole genome shotgun (WGS) entry which is preliminary data.</text>
</comment>
<evidence type="ECO:0000256" key="1">
    <source>
        <dbReference type="ARBA" id="ARBA00006926"/>
    </source>
</evidence>
<accession>A0A842HL34</accession>
<name>A0A842HL34_9BURK</name>
<organism evidence="6 7">
    <name type="scientific">Pusillimonas minor</name>
    <dbReference type="NCBI Taxonomy" id="2697024"/>
    <lineage>
        <taxon>Bacteria</taxon>
        <taxon>Pseudomonadati</taxon>
        <taxon>Pseudomonadota</taxon>
        <taxon>Betaproteobacteria</taxon>
        <taxon>Burkholderiales</taxon>
        <taxon>Alcaligenaceae</taxon>
        <taxon>Pusillimonas</taxon>
    </lineage>
</organism>
<dbReference type="Proteomes" id="UP000545386">
    <property type="component" value="Unassembled WGS sequence"/>
</dbReference>
<dbReference type="EMBL" id="JACJUU010000003">
    <property type="protein sequence ID" value="MBC2769469.1"/>
    <property type="molecule type" value="Genomic_DNA"/>
</dbReference>
<sequence length="163" mass="18189">MTALTTFTARLNDGSEQALDHYKGRVALVVNVASNCGFTPQYQGLQTLYEQYQTQGFVVLAFPCNQFGSQEPGDATQIRDFCDTRFRVTFPLFDKIDVNGPKAHPLFQWLKSEKRGLLGSEAIKWNFTKFLVGKDGRVIKRYSPTTAPADLEKDIVAALEGTS</sequence>
<evidence type="ECO:0000256" key="2">
    <source>
        <dbReference type="ARBA" id="ARBA00022559"/>
    </source>
</evidence>